<dbReference type="InterPro" id="IPR049940">
    <property type="entry name" value="GluQ/Sye"/>
</dbReference>
<protein>
    <recommendedName>
        <fullName evidence="7">Glutamate--tRNA ligase</fullName>
        <ecNumber evidence="7">6.1.1.17</ecNumber>
    </recommendedName>
    <alternativeName>
        <fullName evidence="7">Glutamyl-tRNA synthetase</fullName>
        <shortName evidence="7">GluRS</shortName>
    </alternativeName>
</protein>
<keyword evidence="5 7" id="KW-0648">Protein biosynthesis</keyword>
<name>A0A1F6M7F3_9BACT</name>
<dbReference type="InterPro" id="IPR001412">
    <property type="entry name" value="aa-tRNA-synth_I_CS"/>
</dbReference>
<feature type="domain" description="Glutamyl/glutaminyl-tRNA synthetase class Ib catalytic" evidence="8">
    <location>
        <begin position="35"/>
        <end position="323"/>
    </location>
</feature>
<dbReference type="InterPro" id="IPR014729">
    <property type="entry name" value="Rossmann-like_a/b/a_fold"/>
</dbReference>
<evidence type="ECO:0000256" key="5">
    <source>
        <dbReference type="ARBA" id="ARBA00022917"/>
    </source>
</evidence>
<dbReference type="Proteomes" id="UP000176532">
    <property type="component" value="Unassembled WGS sequence"/>
</dbReference>
<feature type="binding site" evidence="7">
    <location>
        <position position="296"/>
    </location>
    <ligand>
        <name>ATP</name>
        <dbReference type="ChEBI" id="CHEBI:30616"/>
    </ligand>
</feature>
<sequence length="547" mass="61867">MVDAKSTKIADLLFPDIESVPDETPDRNLPKGAAVTRYAPSPTGFLHIGGVYTALISERMAHQSDGVFYLRIEDTDKQREIADGVRLIASGLGKFGIRVDEGVHPDMTETGAYGPYIQSERLPIYHTFIKKLVADGNAYPCFCTSEELDQTRETQELQKIKTGYYGRWAKHRVITSEEVEERLGRGEQFAVRLKSRGVEGQKIKFTDLIKGDLNLSANENDAILLKSDGYPTYHWAHCVDDHLMRTTQVIRGDEWLPSVPLHTELFTLMGWELPQYAHLAPIVKIDEAGSKRKLSKRKDPEANVEYYFEQGYPIAAVTEYLLNLINSDFEDWRREHPDTPHTEFIVRLEKANASGALFDFVKLADVSKAVVSRMSATEVCAAVIEWANQYDAELAAWLASNRDEAIKIFAIERTGEKRRKDIAKWSDVREHIAYFMTDEVVFVRPEKIDTTTATEILTKTIVLIDFSDSAEEWLAKFRALATELGFAPDTKTFKAAPETFKGHLGDVASVLRLALTGRTNTPDLFELMQVLGEQRVKERLERALNNL</sequence>
<evidence type="ECO:0000256" key="4">
    <source>
        <dbReference type="ARBA" id="ARBA00022840"/>
    </source>
</evidence>
<keyword evidence="6 7" id="KW-0030">Aminoacyl-tRNA synthetase</keyword>
<evidence type="ECO:0000256" key="6">
    <source>
        <dbReference type="ARBA" id="ARBA00023146"/>
    </source>
</evidence>
<keyword evidence="2 7" id="KW-0436">Ligase</keyword>
<dbReference type="HAMAP" id="MF_00022">
    <property type="entry name" value="Glu_tRNA_synth_type1"/>
    <property type="match status" value="1"/>
</dbReference>
<dbReference type="InterPro" id="IPR008925">
    <property type="entry name" value="aa_tRNA-synth_I_cd-bd_sf"/>
</dbReference>
<organism evidence="10 11">
    <name type="scientific">Candidatus Magasanikbacteria bacterium RIFCSPHIGHO2_02_FULL_50_9b</name>
    <dbReference type="NCBI Taxonomy" id="1798682"/>
    <lineage>
        <taxon>Bacteria</taxon>
        <taxon>Candidatus Magasanikiibacteriota</taxon>
    </lineage>
</organism>
<gene>
    <name evidence="7" type="primary">gltX</name>
    <name evidence="10" type="ORF">A3C15_03265</name>
</gene>
<evidence type="ECO:0000313" key="10">
    <source>
        <dbReference type="EMBL" id="OGH67554.1"/>
    </source>
</evidence>
<dbReference type="InterPro" id="IPR000924">
    <property type="entry name" value="Glu/Gln-tRNA-synth"/>
</dbReference>
<dbReference type="GO" id="GO:0006424">
    <property type="term" value="P:glutamyl-tRNA aminoacylation"/>
    <property type="evidence" value="ECO:0007669"/>
    <property type="project" value="UniProtKB-UniRule"/>
</dbReference>
<comment type="function">
    <text evidence="7">Catalyzes the attachment of glutamate to tRNA(Glu) in a two-step reaction: glutamate is first activated by ATP to form Glu-AMP and then transferred to the acceptor end of tRNA(Glu).</text>
</comment>
<accession>A0A1F6M7F3</accession>
<feature type="short sequence motif" description="'KMSKS' region" evidence="7">
    <location>
        <begin position="293"/>
        <end position="297"/>
    </location>
</feature>
<comment type="caution">
    <text evidence="7">Lacks conserved residue(s) required for the propagation of feature annotation.</text>
</comment>
<comment type="similarity">
    <text evidence="1 7">Belongs to the class-I aminoacyl-tRNA synthetase family. Glutamate--tRNA ligase type 1 subfamily.</text>
</comment>
<dbReference type="PROSITE" id="PS00178">
    <property type="entry name" value="AA_TRNA_LIGASE_I"/>
    <property type="match status" value="1"/>
</dbReference>
<dbReference type="InterPro" id="IPR020751">
    <property type="entry name" value="aa-tRNA-synth_I_codon-bd_sub2"/>
</dbReference>
<evidence type="ECO:0000256" key="2">
    <source>
        <dbReference type="ARBA" id="ARBA00022598"/>
    </source>
</evidence>
<dbReference type="GO" id="GO:0005829">
    <property type="term" value="C:cytosol"/>
    <property type="evidence" value="ECO:0007669"/>
    <property type="project" value="TreeGrafter"/>
</dbReference>
<dbReference type="NCBIfam" id="TIGR00464">
    <property type="entry name" value="gltX_bact"/>
    <property type="match status" value="1"/>
</dbReference>
<dbReference type="Gene3D" id="3.40.50.620">
    <property type="entry name" value="HUPs"/>
    <property type="match status" value="1"/>
</dbReference>
<dbReference type="InterPro" id="IPR004527">
    <property type="entry name" value="Glu-tRNA-ligase_bac/mito"/>
</dbReference>
<comment type="subcellular location">
    <subcellularLocation>
        <location evidence="7">Cytoplasm</location>
    </subcellularLocation>
</comment>
<evidence type="ECO:0000313" key="11">
    <source>
        <dbReference type="Proteomes" id="UP000176532"/>
    </source>
</evidence>
<dbReference type="GO" id="GO:0004818">
    <property type="term" value="F:glutamate-tRNA ligase activity"/>
    <property type="evidence" value="ECO:0007669"/>
    <property type="project" value="UniProtKB-UniRule"/>
</dbReference>
<evidence type="ECO:0000256" key="1">
    <source>
        <dbReference type="ARBA" id="ARBA00007894"/>
    </source>
</evidence>
<dbReference type="InterPro" id="IPR020058">
    <property type="entry name" value="Glu/Gln-tRNA-synth_Ib_cat-dom"/>
</dbReference>
<reference evidence="10 11" key="1">
    <citation type="journal article" date="2016" name="Nat. Commun.">
        <title>Thousands of microbial genomes shed light on interconnected biogeochemical processes in an aquifer system.</title>
        <authorList>
            <person name="Anantharaman K."/>
            <person name="Brown C.T."/>
            <person name="Hug L.A."/>
            <person name="Sharon I."/>
            <person name="Castelle C.J."/>
            <person name="Probst A.J."/>
            <person name="Thomas B.C."/>
            <person name="Singh A."/>
            <person name="Wilkins M.J."/>
            <person name="Karaoz U."/>
            <person name="Brodie E.L."/>
            <person name="Williams K.H."/>
            <person name="Hubbard S.S."/>
            <person name="Banfield J.F."/>
        </authorList>
    </citation>
    <scope>NUCLEOTIDE SEQUENCE [LARGE SCALE GENOMIC DNA]</scope>
</reference>
<feature type="short sequence motif" description="'HIGH' region" evidence="7">
    <location>
        <begin position="40"/>
        <end position="50"/>
    </location>
</feature>
<dbReference type="STRING" id="1798682.A3C15_03265"/>
<evidence type="ECO:0000256" key="7">
    <source>
        <dbReference type="HAMAP-Rule" id="MF_00022"/>
    </source>
</evidence>
<dbReference type="PANTHER" id="PTHR43311">
    <property type="entry name" value="GLUTAMATE--TRNA LIGASE"/>
    <property type="match status" value="1"/>
</dbReference>
<proteinExistence type="inferred from homology"/>
<keyword evidence="3 7" id="KW-0547">Nucleotide-binding</keyword>
<feature type="domain" description="Aminoacyl-tRNA synthetase class I anticodon-binding" evidence="9">
    <location>
        <begin position="424"/>
        <end position="544"/>
    </location>
</feature>
<evidence type="ECO:0000259" key="8">
    <source>
        <dbReference type="Pfam" id="PF00749"/>
    </source>
</evidence>
<dbReference type="EMBL" id="MFQD01000042">
    <property type="protein sequence ID" value="OGH67554.1"/>
    <property type="molecule type" value="Genomic_DNA"/>
</dbReference>
<comment type="subunit">
    <text evidence="7">Monomer.</text>
</comment>
<dbReference type="PANTHER" id="PTHR43311:SF2">
    <property type="entry name" value="GLUTAMATE--TRNA LIGASE, MITOCHONDRIAL-RELATED"/>
    <property type="match status" value="1"/>
</dbReference>
<comment type="catalytic activity">
    <reaction evidence="7">
        <text>tRNA(Glu) + L-glutamate + ATP = L-glutamyl-tRNA(Glu) + AMP + diphosphate</text>
        <dbReference type="Rhea" id="RHEA:23540"/>
        <dbReference type="Rhea" id="RHEA-COMP:9663"/>
        <dbReference type="Rhea" id="RHEA-COMP:9680"/>
        <dbReference type="ChEBI" id="CHEBI:29985"/>
        <dbReference type="ChEBI" id="CHEBI:30616"/>
        <dbReference type="ChEBI" id="CHEBI:33019"/>
        <dbReference type="ChEBI" id="CHEBI:78442"/>
        <dbReference type="ChEBI" id="CHEBI:78520"/>
        <dbReference type="ChEBI" id="CHEBI:456215"/>
        <dbReference type="EC" id="6.1.1.17"/>
    </reaction>
</comment>
<dbReference type="SUPFAM" id="SSF52374">
    <property type="entry name" value="Nucleotidylyl transferase"/>
    <property type="match status" value="1"/>
</dbReference>
<dbReference type="Pfam" id="PF19269">
    <property type="entry name" value="Anticodon_2"/>
    <property type="match status" value="1"/>
</dbReference>
<dbReference type="EC" id="6.1.1.17" evidence="7"/>
<evidence type="ECO:0000256" key="3">
    <source>
        <dbReference type="ARBA" id="ARBA00022741"/>
    </source>
</evidence>
<dbReference type="PRINTS" id="PR00987">
    <property type="entry name" value="TRNASYNTHGLU"/>
</dbReference>
<keyword evidence="7" id="KW-0963">Cytoplasm</keyword>
<dbReference type="GO" id="GO:0000049">
    <property type="term" value="F:tRNA binding"/>
    <property type="evidence" value="ECO:0007669"/>
    <property type="project" value="InterPro"/>
</dbReference>
<dbReference type="AlphaFoldDB" id="A0A1F6M7F3"/>
<dbReference type="GO" id="GO:0005524">
    <property type="term" value="F:ATP binding"/>
    <property type="evidence" value="ECO:0007669"/>
    <property type="project" value="UniProtKB-UniRule"/>
</dbReference>
<dbReference type="InterPro" id="IPR045462">
    <property type="entry name" value="aa-tRNA-synth_I_cd-bd"/>
</dbReference>
<evidence type="ECO:0000259" key="9">
    <source>
        <dbReference type="Pfam" id="PF19269"/>
    </source>
</evidence>
<dbReference type="Pfam" id="PF00749">
    <property type="entry name" value="tRNA-synt_1c"/>
    <property type="match status" value="1"/>
</dbReference>
<keyword evidence="4 7" id="KW-0067">ATP-binding</keyword>
<dbReference type="SUPFAM" id="SSF48163">
    <property type="entry name" value="An anticodon-binding domain of class I aminoacyl-tRNA synthetases"/>
    <property type="match status" value="1"/>
</dbReference>
<dbReference type="Gene3D" id="1.10.10.350">
    <property type="match status" value="1"/>
</dbReference>
<comment type="caution">
    <text evidence="10">The sequence shown here is derived from an EMBL/GenBank/DDBJ whole genome shotgun (WGS) entry which is preliminary data.</text>
</comment>